<keyword evidence="1" id="KW-0812">Transmembrane</keyword>
<reference evidence="2" key="2">
    <citation type="submission" date="2020-08" db="EMBL/GenBank/DDBJ databases">
        <title>Plant Genome Project.</title>
        <authorList>
            <person name="Zhang R.-G."/>
        </authorList>
    </citation>
    <scope>NUCLEOTIDE SEQUENCE</scope>
    <source>
        <strain evidence="2">Huo1</strain>
        <tissue evidence="2">Leaf</tissue>
    </source>
</reference>
<keyword evidence="1" id="KW-0472">Membrane</keyword>
<organism evidence="2">
    <name type="scientific">Salvia splendens</name>
    <name type="common">Scarlet sage</name>
    <dbReference type="NCBI Taxonomy" id="180675"/>
    <lineage>
        <taxon>Eukaryota</taxon>
        <taxon>Viridiplantae</taxon>
        <taxon>Streptophyta</taxon>
        <taxon>Embryophyta</taxon>
        <taxon>Tracheophyta</taxon>
        <taxon>Spermatophyta</taxon>
        <taxon>Magnoliopsida</taxon>
        <taxon>eudicotyledons</taxon>
        <taxon>Gunneridae</taxon>
        <taxon>Pentapetalae</taxon>
        <taxon>asterids</taxon>
        <taxon>lamiids</taxon>
        <taxon>Lamiales</taxon>
        <taxon>Lamiaceae</taxon>
        <taxon>Nepetoideae</taxon>
        <taxon>Mentheae</taxon>
        <taxon>Salviinae</taxon>
        <taxon>Salvia</taxon>
        <taxon>Salvia subgen. Calosphace</taxon>
        <taxon>core Calosphace</taxon>
    </lineage>
</organism>
<reference evidence="2" key="1">
    <citation type="submission" date="2018-01" db="EMBL/GenBank/DDBJ databases">
        <authorList>
            <person name="Mao J.F."/>
        </authorList>
    </citation>
    <scope>NUCLEOTIDE SEQUENCE</scope>
    <source>
        <strain evidence="2">Huo1</strain>
        <tissue evidence="2">Leaf</tissue>
    </source>
</reference>
<protein>
    <submittedName>
        <fullName evidence="2">Uncharacterized protein</fullName>
    </submittedName>
</protein>
<accession>A0A8X8YWR6</accession>
<proteinExistence type="predicted"/>
<keyword evidence="3" id="KW-1185">Reference proteome</keyword>
<feature type="transmembrane region" description="Helical" evidence="1">
    <location>
        <begin position="20"/>
        <end position="43"/>
    </location>
</feature>
<keyword evidence="1" id="KW-1133">Transmembrane helix</keyword>
<sequence length="109" mass="11762">MNFTSHASNFGLDIKSQDGSTGYALGLCIGFPIVLLVVTYVSYMCKHGRDEAIGTTNDHHSMAMNGLDESTLSSYSDAKPGDTCSICLADYAAGDLLRRLRPSLPSRLR</sequence>
<evidence type="ECO:0000256" key="1">
    <source>
        <dbReference type="SAM" id="Phobius"/>
    </source>
</evidence>
<comment type="caution">
    <text evidence="2">The sequence shown here is derived from an EMBL/GenBank/DDBJ whole genome shotgun (WGS) entry which is preliminary data.</text>
</comment>
<dbReference type="AlphaFoldDB" id="A0A8X8YWR6"/>
<gene>
    <name evidence="2" type="ORF">SASPL_102459</name>
</gene>
<evidence type="ECO:0000313" key="2">
    <source>
        <dbReference type="EMBL" id="KAG6437540.1"/>
    </source>
</evidence>
<dbReference type="EMBL" id="PNBA02000001">
    <property type="protein sequence ID" value="KAG6437540.1"/>
    <property type="molecule type" value="Genomic_DNA"/>
</dbReference>
<name>A0A8X8YWR6_SALSN</name>
<dbReference type="Proteomes" id="UP000298416">
    <property type="component" value="Unassembled WGS sequence"/>
</dbReference>
<evidence type="ECO:0000313" key="3">
    <source>
        <dbReference type="Proteomes" id="UP000298416"/>
    </source>
</evidence>
<dbReference type="OrthoDB" id="8062037at2759"/>